<gene>
    <name evidence="3" type="ORF">FKW44_022656</name>
</gene>
<organism evidence="3 4">
    <name type="scientific">Caligus rogercresseyi</name>
    <name type="common">Sea louse</name>
    <dbReference type="NCBI Taxonomy" id="217165"/>
    <lineage>
        <taxon>Eukaryota</taxon>
        <taxon>Metazoa</taxon>
        <taxon>Ecdysozoa</taxon>
        <taxon>Arthropoda</taxon>
        <taxon>Crustacea</taxon>
        <taxon>Multicrustacea</taxon>
        <taxon>Hexanauplia</taxon>
        <taxon>Copepoda</taxon>
        <taxon>Siphonostomatoida</taxon>
        <taxon>Caligidae</taxon>
        <taxon>Caligus</taxon>
    </lineage>
</organism>
<dbReference type="Gene3D" id="2.30.42.10">
    <property type="match status" value="1"/>
</dbReference>
<name>A0A7T8GMT7_CALRO</name>
<accession>A0A7T8GMT7</accession>
<evidence type="ECO:0000313" key="3">
    <source>
        <dbReference type="EMBL" id="QQP34684.1"/>
    </source>
</evidence>
<evidence type="ECO:0000313" key="4">
    <source>
        <dbReference type="Proteomes" id="UP000595437"/>
    </source>
</evidence>
<sequence>MSSVLRLGVYRERIEKYGSSSTSGSSNRQSMRRKKQRQVSKGDGSEGKENEEEDLFSQLGLRLSGNCSENGIFIVDIQKGSIMSNDDRLRIHDRLLYINGTDVRTAGIATASALIQ</sequence>
<feature type="domain" description="PDZ" evidence="2">
    <location>
        <begin position="38"/>
        <end position="116"/>
    </location>
</feature>
<reference evidence="4" key="1">
    <citation type="submission" date="2021-01" db="EMBL/GenBank/DDBJ databases">
        <title>Caligus Genome Assembly.</title>
        <authorList>
            <person name="Gallardo-Escarate C."/>
        </authorList>
    </citation>
    <scope>NUCLEOTIDE SEQUENCE [LARGE SCALE GENOMIC DNA]</scope>
</reference>
<dbReference type="Proteomes" id="UP000595437">
    <property type="component" value="Chromosome 17"/>
</dbReference>
<feature type="non-terminal residue" evidence="3">
    <location>
        <position position="116"/>
    </location>
</feature>
<evidence type="ECO:0000259" key="2">
    <source>
        <dbReference type="PROSITE" id="PS50106"/>
    </source>
</evidence>
<dbReference type="PROSITE" id="PS50106">
    <property type="entry name" value="PDZ"/>
    <property type="match status" value="1"/>
</dbReference>
<evidence type="ECO:0000256" key="1">
    <source>
        <dbReference type="SAM" id="MobiDB-lite"/>
    </source>
</evidence>
<dbReference type="Pfam" id="PF00595">
    <property type="entry name" value="PDZ"/>
    <property type="match status" value="1"/>
</dbReference>
<keyword evidence="4" id="KW-1185">Reference proteome</keyword>
<dbReference type="SUPFAM" id="SSF50156">
    <property type="entry name" value="PDZ domain-like"/>
    <property type="match status" value="1"/>
</dbReference>
<protein>
    <recommendedName>
        <fullName evidence="2">PDZ domain-containing protein</fullName>
    </recommendedName>
</protein>
<proteinExistence type="predicted"/>
<dbReference type="InterPro" id="IPR001478">
    <property type="entry name" value="PDZ"/>
</dbReference>
<dbReference type="EMBL" id="CP045906">
    <property type="protein sequence ID" value="QQP34684.1"/>
    <property type="molecule type" value="Genomic_DNA"/>
</dbReference>
<dbReference type="AlphaFoldDB" id="A0A7T8GMT7"/>
<dbReference type="InterPro" id="IPR036034">
    <property type="entry name" value="PDZ_sf"/>
</dbReference>
<feature type="region of interest" description="Disordered" evidence="1">
    <location>
        <begin position="16"/>
        <end position="53"/>
    </location>
</feature>
<dbReference type="OrthoDB" id="438726at2759"/>